<sequence length="522" mass="58757">MWIGDFHWIIDISQEKQVPGNRHSKPESLLSVRATSVGELEADVGVHVRNAQLSDLGVECAPILKTCDGDMLLVLPEARVSFKGLTEVVLMAPLSTKTVRQKKSQRAMMLRIMGIYGIAARNTVVADICCSSAAVDEEALDWRDEKEQESWKAGRLLRSQAANKKVGDRGYEPQLVHGPTDCDNSSTCFAHPPLPLSIKPNFAIRNNVEKAPSPAMAPPNLLDLPPEIRNYIYEYALVSETGSLFYRDPQEMELPPEETEARVTKRENTGTKILFAYYKAPSVSRIHLCETGESHTEMNQLKYVCRQLHHETKRLEMRYNNLVCQEDAICPLPADIQLARCLHICDHAWLSKIRTIILKSTKSHGDSATLPVPSQIPKIRHQVDFEAYPVKFITDFCVANPKITIKYYRSELRQITWRGFWAGLLVGHLSTGRQMPINLYGTKHLQTYQRRVAGKNGMIGSRGTLVQCPNLRMFPHDEAFDEAKFRAGAVADANMRSEILPFIAGGLDTCVKEVKRIFLEGF</sequence>
<organism evidence="2">
    <name type="scientific">Leptosphaeria maculans (strain JN3 / isolate v23.1.3 / race Av1-4-5-6-7-8)</name>
    <name type="common">Blackleg fungus</name>
    <name type="synonym">Phoma lingam</name>
    <dbReference type="NCBI Taxonomy" id="985895"/>
    <lineage>
        <taxon>Eukaryota</taxon>
        <taxon>Fungi</taxon>
        <taxon>Dikarya</taxon>
        <taxon>Ascomycota</taxon>
        <taxon>Pezizomycotina</taxon>
        <taxon>Dothideomycetes</taxon>
        <taxon>Pleosporomycetidae</taxon>
        <taxon>Pleosporales</taxon>
        <taxon>Pleosporineae</taxon>
        <taxon>Leptosphaeriaceae</taxon>
        <taxon>Plenodomus</taxon>
        <taxon>Plenodomus lingam/Leptosphaeria maculans species complex</taxon>
    </lineage>
</organism>
<evidence type="ECO:0000313" key="2">
    <source>
        <dbReference type="Proteomes" id="UP000002668"/>
    </source>
</evidence>
<name>E5A3V9_LEPMJ</name>
<protein>
    <submittedName>
        <fullName evidence="1">Predicted protein</fullName>
    </submittedName>
</protein>
<evidence type="ECO:0000313" key="1">
    <source>
        <dbReference type="EMBL" id="CBX97983.1"/>
    </source>
</evidence>
<dbReference type="HOGENOM" id="CLU_521817_0_0_1"/>
<dbReference type="Proteomes" id="UP000002668">
    <property type="component" value="Genome"/>
</dbReference>
<dbReference type="GeneID" id="13286551"/>
<keyword evidence="2" id="KW-1185">Reference proteome</keyword>
<dbReference type="InterPro" id="IPR038883">
    <property type="entry name" value="AN11006-like"/>
</dbReference>
<dbReference type="PANTHER" id="PTHR42085">
    <property type="entry name" value="F-BOX DOMAIN-CONTAINING PROTEIN"/>
    <property type="match status" value="1"/>
</dbReference>
<dbReference type="AlphaFoldDB" id="E5A3V9"/>
<gene>
    <name evidence="1" type="ORF">LEMA_P093920.1</name>
</gene>
<dbReference type="VEuPathDB" id="FungiDB:LEMA_P093920.1"/>
<dbReference type="EMBL" id="FP929133">
    <property type="protein sequence ID" value="CBX97983.1"/>
    <property type="molecule type" value="Genomic_DNA"/>
</dbReference>
<accession>E5A3V9</accession>
<reference evidence="2" key="1">
    <citation type="journal article" date="2011" name="Nat. Commun.">
        <title>Effector diversification within compartments of the Leptosphaeria maculans genome affected by Repeat-Induced Point mutations.</title>
        <authorList>
            <person name="Rouxel T."/>
            <person name="Grandaubert J."/>
            <person name="Hane J.K."/>
            <person name="Hoede C."/>
            <person name="van de Wouw A.P."/>
            <person name="Couloux A."/>
            <person name="Dominguez V."/>
            <person name="Anthouard V."/>
            <person name="Bally P."/>
            <person name="Bourras S."/>
            <person name="Cozijnsen A.J."/>
            <person name="Ciuffetti L.M."/>
            <person name="Degrave A."/>
            <person name="Dilmaghani A."/>
            <person name="Duret L."/>
            <person name="Fudal I."/>
            <person name="Goodwin S.B."/>
            <person name="Gout L."/>
            <person name="Glaser N."/>
            <person name="Linglin J."/>
            <person name="Kema G.H.J."/>
            <person name="Lapalu N."/>
            <person name="Lawrence C.B."/>
            <person name="May K."/>
            <person name="Meyer M."/>
            <person name="Ollivier B."/>
            <person name="Poulain J."/>
            <person name="Schoch C.L."/>
            <person name="Simon A."/>
            <person name="Spatafora J.W."/>
            <person name="Stachowiak A."/>
            <person name="Turgeon B.G."/>
            <person name="Tyler B.M."/>
            <person name="Vincent D."/>
            <person name="Weissenbach J."/>
            <person name="Amselem J."/>
            <person name="Quesneville H."/>
            <person name="Oliver R.P."/>
            <person name="Wincker P."/>
            <person name="Balesdent M.-H."/>
            <person name="Howlett B.J."/>
        </authorList>
    </citation>
    <scope>NUCLEOTIDE SEQUENCE [LARGE SCALE GENOMIC DNA]</scope>
    <source>
        <strain evidence="2">JN3 / isolate v23.1.3 / race Av1-4-5-6-7-8</strain>
    </source>
</reference>
<dbReference type="InParanoid" id="E5A3V9"/>
<dbReference type="PANTHER" id="PTHR42085:SF1">
    <property type="entry name" value="F-BOX DOMAIN-CONTAINING PROTEIN"/>
    <property type="match status" value="1"/>
</dbReference>
<proteinExistence type="predicted"/>
<dbReference type="OrthoDB" id="4790878at2759"/>